<dbReference type="AlphaFoldDB" id="A0AA39MY85"/>
<evidence type="ECO:0000313" key="3">
    <source>
        <dbReference type="Proteomes" id="UP001175211"/>
    </source>
</evidence>
<dbReference type="GeneID" id="85357425"/>
<dbReference type="RefSeq" id="XP_060327325.1">
    <property type="nucleotide sequence ID" value="XM_060473877.1"/>
</dbReference>
<accession>A0AA39MY85</accession>
<evidence type="ECO:0000313" key="2">
    <source>
        <dbReference type="EMBL" id="KAK0450454.1"/>
    </source>
</evidence>
<feature type="compositionally biased region" description="Polar residues" evidence="1">
    <location>
        <begin position="179"/>
        <end position="191"/>
    </location>
</feature>
<name>A0AA39MY85_ARMTA</name>
<gene>
    <name evidence="2" type="ORF">EV420DRAFT_1561840</name>
</gene>
<evidence type="ECO:0000256" key="1">
    <source>
        <dbReference type="SAM" id="MobiDB-lite"/>
    </source>
</evidence>
<comment type="caution">
    <text evidence="2">The sequence shown here is derived from an EMBL/GenBank/DDBJ whole genome shotgun (WGS) entry which is preliminary data.</text>
</comment>
<sequence length="218" mass="24347">MFLRSREQCNNLLRPVYLGSINGLGSVVSPLLPGRMLRRVYDNTVVFLSVYFRYYYVRDSQSNLVPRPCYFRTNFIYRRIHGSIRRVETNQTANCSPASCDGTLLERSSNESGLIYRFVLLVNPASLNWYKGGHVANDFSPVKLRNSYLNQHCIHPHTHTSMCTSSSSSVVVCDHSGHRSSSVRPALTTSGPKGRGASEPQCCHCGWRGAHAPGCPFG</sequence>
<organism evidence="2 3">
    <name type="scientific">Armillaria tabescens</name>
    <name type="common">Ringless honey mushroom</name>
    <name type="synonym">Agaricus tabescens</name>
    <dbReference type="NCBI Taxonomy" id="1929756"/>
    <lineage>
        <taxon>Eukaryota</taxon>
        <taxon>Fungi</taxon>
        <taxon>Dikarya</taxon>
        <taxon>Basidiomycota</taxon>
        <taxon>Agaricomycotina</taxon>
        <taxon>Agaricomycetes</taxon>
        <taxon>Agaricomycetidae</taxon>
        <taxon>Agaricales</taxon>
        <taxon>Marasmiineae</taxon>
        <taxon>Physalacriaceae</taxon>
        <taxon>Desarmillaria</taxon>
    </lineage>
</organism>
<dbReference type="EMBL" id="JAUEPS010000035">
    <property type="protein sequence ID" value="KAK0450454.1"/>
    <property type="molecule type" value="Genomic_DNA"/>
</dbReference>
<proteinExistence type="predicted"/>
<feature type="region of interest" description="Disordered" evidence="1">
    <location>
        <begin position="176"/>
        <end position="198"/>
    </location>
</feature>
<protein>
    <submittedName>
        <fullName evidence="2">Uncharacterized protein</fullName>
    </submittedName>
</protein>
<dbReference type="Proteomes" id="UP001175211">
    <property type="component" value="Unassembled WGS sequence"/>
</dbReference>
<reference evidence="2" key="1">
    <citation type="submission" date="2023-06" db="EMBL/GenBank/DDBJ databases">
        <authorList>
            <consortium name="Lawrence Berkeley National Laboratory"/>
            <person name="Ahrendt S."/>
            <person name="Sahu N."/>
            <person name="Indic B."/>
            <person name="Wong-Bajracharya J."/>
            <person name="Merenyi Z."/>
            <person name="Ke H.-M."/>
            <person name="Monk M."/>
            <person name="Kocsube S."/>
            <person name="Drula E."/>
            <person name="Lipzen A."/>
            <person name="Balint B."/>
            <person name="Henrissat B."/>
            <person name="Andreopoulos B."/>
            <person name="Martin F.M."/>
            <person name="Harder C.B."/>
            <person name="Rigling D."/>
            <person name="Ford K.L."/>
            <person name="Foster G.D."/>
            <person name="Pangilinan J."/>
            <person name="Papanicolaou A."/>
            <person name="Barry K."/>
            <person name="LaButti K."/>
            <person name="Viragh M."/>
            <person name="Koriabine M."/>
            <person name="Yan M."/>
            <person name="Riley R."/>
            <person name="Champramary S."/>
            <person name="Plett K.L."/>
            <person name="Tsai I.J."/>
            <person name="Slot J."/>
            <person name="Sipos G."/>
            <person name="Plett J."/>
            <person name="Nagy L.G."/>
            <person name="Grigoriev I.V."/>
        </authorList>
    </citation>
    <scope>NUCLEOTIDE SEQUENCE</scope>
    <source>
        <strain evidence="2">CCBAS 213</strain>
    </source>
</reference>
<keyword evidence="3" id="KW-1185">Reference proteome</keyword>